<dbReference type="AlphaFoldDB" id="A0A6G1C083"/>
<evidence type="ECO:0000313" key="3">
    <source>
        <dbReference type="Proteomes" id="UP000479710"/>
    </source>
</evidence>
<dbReference type="Proteomes" id="UP000479710">
    <property type="component" value="Unassembled WGS sequence"/>
</dbReference>
<keyword evidence="3" id="KW-1185">Reference proteome</keyword>
<proteinExistence type="predicted"/>
<sequence>MATTDAPPAGPVVEEKPAVPDGDEVAAAAEQPKEAKDGEVEAAGGGEAGGEVKVPEGDGKGRSLKAAEAKEEGGGREFTGMRHAVAAAAGRCQLQSFFLCSKWIH</sequence>
<evidence type="ECO:0000256" key="1">
    <source>
        <dbReference type="SAM" id="MobiDB-lite"/>
    </source>
</evidence>
<protein>
    <submittedName>
        <fullName evidence="2">Uncharacterized protein</fullName>
    </submittedName>
</protein>
<feature type="compositionally biased region" description="Basic and acidic residues" evidence="1">
    <location>
        <begin position="53"/>
        <end position="75"/>
    </location>
</feature>
<gene>
    <name evidence="2" type="ORF">E2562_027308</name>
</gene>
<dbReference type="EMBL" id="SPHZ02000011">
    <property type="protein sequence ID" value="KAF0893582.1"/>
    <property type="molecule type" value="Genomic_DNA"/>
</dbReference>
<accession>A0A6G1C083</accession>
<comment type="caution">
    <text evidence="2">The sequence shown here is derived from an EMBL/GenBank/DDBJ whole genome shotgun (WGS) entry which is preliminary data.</text>
</comment>
<evidence type="ECO:0000313" key="2">
    <source>
        <dbReference type="EMBL" id="KAF0893582.1"/>
    </source>
</evidence>
<organism evidence="2 3">
    <name type="scientific">Oryza meyeriana var. granulata</name>
    <dbReference type="NCBI Taxonomy" id="110450"/>
    <lineage>
        <taxon>Eukaryota</taxon>
        <taxon>Viridiplantae</taxon>
        <taxon>Streptophyta</taxon>
        <taxon>Embryophyta</taxon>
        <taxon>Tracheophyta</taxon>
        <taxon>Spermatophyta</taxon>
        <taxon>Magnoliopsida</taxon>
        <taxon>Liliopsida</taxon>
        <taxon>Poales</taxon>
        <taxon>Poaceae</taxon>
        <taxon>BOP clade</taxon>
        <taxon>Oryzoideae</taxon>
        <taxon>Oryzeae</taxon>
        <taxon>Oryzinae</taxon>
        <taxon>Oryza</taxon>
        <taxon>Oryza meyeriana</taxon>
    </lineage>
</organism>
<name>A0A6G1C083_9ORYZ</name>
<feature type="region of interest" description="Disordered" evidence="1">
    <location>
        <begin position="1"/>
        <end position="75"/>
    </location>
</feature>
<reference evidence="2 3" key="1">
    <citation type="submission" date="2019-11" db="EMBL/GenBank/DDBJ databases">
        <title>Whole genome sequence of Oryza granulata.</title>
        <authorList>
            <person name="Li W."/>
        </authorList>
    </citation>
    <scope>NUCLEOTIDE SEQUENCE [LARGE SCALE GENOMIC DNA]</scope>
    <source>
        <strain evidence="3">cv. Menghai</strain>
        <tissue evidence="2">Leaf</tissue>
    </source>
</reference>